<protein>
    <submittedName>
        <fullName evidence="2">Uncharacterized protein</fullName>
    </submittedName>
</protein>
<proteinExistence type="predicted"/>
<keyword evidence="1" id="KW-0472">Membrane</keyword>
<sequence>MLWLPFRIVAFVLGLVLILLGIVGLFLPFLQGFLLIALGLSVMSLVSPGVAGWLKRLKERGQDMWERYRD</sequence>
<feature type="transmembrane region" description="Helical" evidence="1">
    <location>
        <begin position="33"/>
        <end position="54"/>
    </location>
</feature>
<evidence type="ECO:0000313" key="2">
    <source>
        <dbReference type="EMBL" id="SVA31272.1"/>
    </source>
</evidence>
<organism evidence="2">
    <name type="scientific">marine metagenome</name>
    <dbReference type="NCBI Taxonomy" id="408172"/>
    <lineage>
        <taxon>unclassified sequences</taxon>
        <taxon>metagenomes</taxon>
        <taxon>ecological metagenomes</taxon>
    </lineage>
</organism>
<reference evidence="2" key="1">
    <citation type="submission" date="2018-05" db="EMBL/GenBank/DDBJ databases">
        <authorList>
            <person name="Lanie J.A."/>
            <person name="Ng W.-L."/>
            <person name="Kazmierczak K.M."/>
            <person name="Andrzejewski T.M."/>
            <person name="Davidsen T.M."/>
            <person name="Wayne K.J."/>
            <person name="Tettelin H."/>
            <person name="Glass J.I."/>
            <person name="Rusch D."/>
            <person name="Podicherti R."/>
            <person name="Tsui H.-C.T."/>
            <person name="Winkler M.E."/>
        </authorList>
    </citation>
    <scope>NUCLEOTIDE SEQUENCE</scope>
</reference>
<keyword evidence="1" id="KW-0812">Transmembrane</keyword>
<keyword evidence="1" id="KW-1133">Transmembrane helix</keyword>
<dbReference type="Pfam" id="PF09656">
    <property type="entry name" value="PGPGW"/>
    <property type="match status" value="1"/>
</dbReference>
<dbReference type="AlphaFoldDB" id="A0A381USW2"/>
<feature type="transmembrane region" description="Helical" evidence="1">
    <location>
        <begin position="7"/>
        <end position="27"/>
    </location>
</feature>
<gene>
    <name evidence="2" type="ORF">METZ01_LOCUS84126</name>
</gene>
<dbReference type="EMBL" id="UINC01007074">
    <property type="protein sequence ID" value="SVA31272.1"/>
    <property type="molecule type" value="Genomic_DNA"/>
</dbReference>
<accession>A0A381USW2</accession>
<dbReference type="InterPro" id="IPR019099">
    <property type="entry name" value="Uncharacterised_PGPGW_TM"/>
</dbReference>
<evidence type="ECO:0000256" key="1">
    <source>
        <dbReference type="SAM" id="Phobius"/>
    </source>
</evidence>
<name>A0A381USW2_9ZZZZ</name>